<feature type="domain" description="Glycosyltransferase 2-like" evidence="1">
    <location>
        <begin position="4"/>
        <end position="105"/>
    </location>
</feature>
<dbReference type="InterPro" id="IPR029044">
    <property type="entry name" value="Nucleotide-diphossugar_trans"/>
</dbReference>
<dbReference type="CDD" id="cd02511">
    <property type="entry name" value="Beta4Glucosyltransferase"/>
    <property type="match status" value="1"/>
</dbReference>
<accession>A0A162RQR9</accession>
<dbReference type="KEGG" id="pcx:LPB68_14180"/>
<dbReference type="Pfam" id="PF00535">
    <property type="entry name" value="Glycos_transf_2"/>
    <property type="match status" value="1"/>
</dbReference>
<comment type="caution">
    <text evidence="2">The sequence shown here is derived from an EMBL/GenBank/DDBJ whole genome shotgun (WGS) entry which is preliminary data.</text>
</comment>
<dbReference type="Proteomes" id="UP000077134">
    <property type="component" value="Unassembled WGS sequence"/>
</dbReference>
<dbReference type="STRING" id="1763538.LPB68_14180"/>
<evidence type="ECO:0000313" key="2">
    <source>
        <dbReference type="EMBL" id="OAB74067.1"/>
    </source>
</evidence>
<protein>
    <recommendedName>
        <fullName evidence="1">Glycosyltransferase 2-like domain-containing protein</fullName>
    </recommendedName>
</protein>
<dbReference type="AlphaFoldDB" id="A0A162RQR9"/>
<evidence type="ECO:0000313" key="3">
    <source>
        <dbReference type="Proteomes" id="UP000077134"/>
    </source>
</evidence>
<dbReference type="PANTHER" id="PTHR43630:SF2">
    <property type="entry name" value="GLYCOSYLTRANSFERASE"/>
    <property type="match status" value="1"/>
</dbReference>
<dbReference type="EMBL" id="LSFN01000016">
    <property type="protein sequence ID" value="OAB74067.1"/>
    <property type="molecule type" value="Genomic_DNA"/>
</dbReference>
<dbReference type="PANTHER" id="PTHR43630">
    <property type="entry name" value="POLY-BETA-1,6-N-ACETYL-D-GLUCOSAMINE SYNTHASE"/>
    <property type="match status" value="1"/>
</dbReference>
<reference evidence="2 3" key="1">
    <citation type="submission" date="2016-02" db="EMBL/GenBank/DDBJ databases">
        <title>Paenibacillus sp. LPB0068, isolated from Crassostrea gigas.</title>
        <authorList>
            <person name="Shin S.-K."/>
            <person name="Yi H."/>
        </authorList>
    </citation>
    <scope>NUCLEOTIDE SEQUENCE [LARGE SCALE GENOMIC DNA]</scope>
    <source>
        <strain evidence="2 3">LPB0068</strain>
    </source>
</reference>
<dbReference type="SUPFAM" id="SSF53448">
    <property type="entry name" value="Nucleotide-diphospho-sugar transferases"/>
    <property type="match status" value="1"/>
</dbReference>
<sequence length="246" mass="28297">MSVSAAMIIKNSERCVSRCLDSILTAVDEIIVVDTGSTDRSIQIVESYVQKYDHVKLFHFEWVNDFSAARNYSLDQVSNEWVFIVDSDDVLPLEDHHKIRSYVDSMNSIGQKCVYDIIYDNTVAGEIVEVIPVGYVRLFPSNLRYKDMIHEQITFGDIPRIQSDIHLLHDGYDINLVDIKAKKKRNIELLIKNLGEDNDNARLWLHLGREMSVIDKEKATRYLNIAQSKANNPELLNLIIKEKNSL</sequence>
<keyword evidence="3" id="KW-1185">Reference proteome</keyword>
<dbReference type="OrthoDB" id="9815923at2"/>
<dbReference type="Gene3D" id="3.90.550.10">
    <property type="entry name" value="Spore Coat Polysaccharide Biosynthesis Protein SpsA, Chain A"/>
    <property type="match status" value="1"/>
</dbReference>
<name>A0A162RQR9_9BACL</name>
<gene>
    <name evidence="2" type="ORF">PNBC_13020</name>
</gene>
<proteinExistence type="predicted"/>
<organism evidence="2 3">
    <name type="scientific">Paenibacillus crassostreae</name>
    <dbReference type="NCBI Taxonomy" id="1763538"/>
    <lineage>
        <taxon>Bacteria</taxon>
        <taxon>Bacillati</taxon>
        <taxon>Bacillota</taxon>
        <taxon>Bacilli</taxon>
        <taxon>Bacillales</taxon>
        <taxon>Paenibacillaceae</taxon>
        <taxon>Paenibacillus</taxon>
    </lineage>
</organism>
<dbReference type="InterPro" id="IPR001173">
    <property type="entry name" value="Glyco_trans_2-like"/>
</dbReference>
<dbReference type="RefSeq" id="WP_068658833.1">
    <property type="nucleotide sequence ID" value="NZ_CP017770.1"/>
</dbReference>
<evidence type="ECO:0000259" key="1">
    <source>
        <dbReference type="Pfam" id="PF00535"/>
    </source>
</evidence>